<evidence type="ECO:0000256" key="5">
    <source>
        <dbReference type="SAM" id="MobiDB-lite"/>
    </source>
</evidence>
<dbReference type="Gene3D" id="6.10.340.10">
    <property type="match status" value="1"/>
</dbReference>
<dbReference type="GO" id="GO:0016020">
    <property type="term" value="C:membrane"/>
    <property type="evidence" value="ECO:0007669"/>
    <property type="project" value="UniProtKB-SubCell"/>
</dbReference>
<keyword evidence="4" id="KW-0807">Transducer</keyword>
<dbReference type="PROSITE" id="PS50885">
    <property type="entry name" value="HAMP"/>
    <property type="match status" value="2"/>
</dbReference>
<feature type="domain" description="Methyl-accepting transducer" evidence="7">
    <location>
        <begin position="580"/>
        <end position="809"/>
    </location>
</feature>
<organism evidence="9 10">
    <name type="scientific">Agrobacterium rubi TR3 = NBRC 13261</name>
    <dbReference type="NCBI Taxonomy" id="1368415"/>
    <lineage>
        <taxon>Bacteria</taxon>
        <taxon>Pseudomonadati</taxon>
        <taxon>Pseudomonadota</taxon>
        <taxon>Alphaproteobacteria</taxon>
        <taxon>Hyphomicrobiales</taxon>
        <taxon>Rhizobiaceae</taxon>
        <taxon>Rhizobium/Agrobacterium group</taxon>
        <taxon>Agrobacterium</taxon>
    </lineage>
</organism>
<dbReference type="InterPro" id="IPR004089">
    <property type="entry name" value="MCPsignal_dom"/>
</dbReference>
<dbReference type="PANTHER" id="PTHR43531:SF11">
    <property type="entry name" value="METHYL-ACCEPTING CHEMOTAXIS PROTEIN 3"/>
    <property type="match status" value="1"/>
</dbReference>
<comment type="caution">
    <text evidence="9">The sequence shown here is derived from an EMBL/GenBank/DDBJ whole genome shotgun (WGS) entry which is preliminary data.</text>
</comment>
<evidence type="ECO:0000259" key="8">
    <source>
        <dbReference type="PROSITE" id="PS50885"/>
    </source>
</evidence>
<evidence type="ECO:0000256" key="3">
    <source>
        <dbReference type="ARBA" id="ARBA00029447"/>
    </source>
</evidence>
<dbReference type="RefSeq" id="WP_045230047.1">
    <property type="nucleotide sequence ID" value="NZ_BBJU01000012.1"/>
</dbReference>
<dbReference type="FunFam" id="1.10.287.950:FF:000001">
    <property type="entry name" value="Methyl-accepting chemotaxis sensory transducer"/>
    <property type="match status" value="1"/>
</dbReference>
<feature type="domain" description="HAMP" evidence="8">
    <location>
        <begin position="523"/>
        <end position="575"/>
    </location>
</feature>
<dbReference type="Gene3D" id="1.10.287.950">
    <property type="entry name" value="Methyl-accepting chemotaxis protein"/>
    <property type="match status" value="1"/>
</dbReference>
<dbReference type="Proteomes" id="UP000028701">
    <property type="component" value="Unassembled WGS sequence"/>
</dbReference>
<dbReference type="GO" id="GO:0006935">
    <property type="term" value="P:chemotaxis"/>
    <property type="evidence" value="ECO:0007669"/>
    <property type="project" value="UniProtKB-KW"/>
</dbReference>
<dbReference type="SMART" id="SM00304">
    <property type="entry name" value="HAMP"/>
    <property type="match status" value="2"/>
</dbReference>
<dbReference type="OrthoDB" id="3378718at2"/>
<keyword evidence="2" id="KW-0145">Chemotaxis</keyword>
<evidence type="ECO:0000256" key="1">
    <source>
        <dbReference type="ARBA" id="ARBA00004370"/>
    </source>
</evidence>
<dbReference type="InterPro" id="IPR051310">
    <property type="entry name" value="MCP_chemotaxis"/>
</dbReference>
<evidence type="ECO:0000313" key="10">
    <source>
        <dbReference type="Proteomes" id="UP000028701"/>
    </source>
</evidence>
<name>A0A081CUW2_9HYPH</name>
<proteinExistence type="inferred from homology"/>
<gene>
    <name evidence="9" type="ORF">RRU01S_12_00410</name>
</gene>
<keyword evidence="6" id="KW-0472">Membrane</keyword>
<evidence type="ECO:0000313" key="9">
    <source>
        <dbReference type="EMBL" id="GAK70458.1"/>
    </source>
</evidence>
<comment type="similarity">
    <text evidence="3">Belongs to the methyl-accepting chemotaxis (MCP) protein family.</text>
</comment>
<dbReference type="CDD" id="cd11386">
    <property type="entry name" value="MCP_signal"/>
    <property type="match status" value="1"/>
</dbReference>
<accession>A0A081CUW2</accession>
<dbReference type="eggNOG" id="COG2972">
    <property type="taxonomic scope" value="Bacteria"/>
</dbReference>
<feature type="region of interest" description="Disordered" evidence="5">
    <location>
        <begin position="499"/>
        <end position="520"/>
    </location>
</feature>
<evidence type="ECO:0000256" key="2">
    <source>
        <dbReference type="ARBA" id="ARBA00022500"/>
    </source>
</evidence>
<evidence type="ECO:0000256" key="6">
    <source>
        <dbReference type="SAM" id="Phobius"/>
    </source>
</evidence>
<feature type="transmembrane region" description="Helical" evidence="6">
    <location>
        <begin position="423"/>
        <end position="444"/>
    </location>
</feature>
<dbReference type="SUPFAM" id="SSF58104">
    <property type="entry name" value="Methyl-accepting chemotaxis protein (MCP) signaling domain"/>
    <property type="match status" value="1"/>
</dbReference>
<dbReference type="Pfam" id="PF00015">
    <property type="entry name" value="MCPsignal"/>
    <property type="match status" value="1"/>
</dbReference>
<dbReference type="PANTHER" id="PTHR43531">
    <property type="entry name" value="PROTEIN ICFG"/>
    <property type="match status" value="1"/>
</dbReference>
<reference evidence="9 10" key="1">
    <citation type="submission" date="2014-08" db="EMBL/GenBank/DDBJ databases">
        <title>Whole genome shotgun sequence of Rhizobium rubi NBRC 13261.</title>
        <authorList>
            <person name="Katano-Makiyama Y."/>
            <person name="Hosoyama A."/>
            <person name="Hashimoto M."/>
            <person name="Hosoyama Y."/>
            <person name="Noguchi M."/>
            <person name="Tsuchikane K."/>
            <person name="Uohara A."/>
            <person name="Ohji S."/>
            <person name="Ichikawa N."/>
            <person name="Kimura A."/>
            <person name="Yamazoe A."/>
            <person name="Fujita N."/>
        </authorList>
    </citation>
    <scope>NUCLEOTIDE SEQUENCE [LARGE SCALE GENOMIC DNA]</scope>
    <source>
        <strain evidence="9 10">NBRC 13261</strain>
    </source>
</reference>
<dbReference type="eggNOG" id="COG0840">
    <property type="taxonomic scope" value="Bacteria"/>
</dbReference>
<dbReference type="GO" id="GO:0007165">
    <property type="term" value="P:signal transduction"/>
    <property type="evidence" value="ECO:0007669"/>
    <property type="project" value="UniProtKB-KW"/>
</dbReference>
<feature type="transmembrane region" description="Helical" evidence="6">
    <location>
        <begin position="16"/>
        <end position="37"/>
    </location>
</feature>
<dbReference type="SMART" id="SM00283">
    <property type="entry name" value="MA"/>
    <property type="match status" value="1"/>
</dbReference>
<dbReference type="InterPro" id="IPR003660">
    <property type="entry name" value="HAMP_dom"/>
</dbReference>
<feature type="compositionally biased region" description="Basic and acidic residues" evidence="5">
    <location>
        <begin position="509"/>
        <end position="520"/>
    </location>
</feature>
<dbReference type="PROSITE" id="PS50111">
    <property type="entry name" value="CHEMOTAXIS_TRANSDUC_2"/>
    <property type="match status" value="1"/>
</dbReference>
<dbReference type="CDD" id="cd06225">
    <property type="entry name" value="HAMP"/>
    <property type="match status" value="1"/>
</dbReference>
<sequence>MIIDNLLARFKIQTKVIVFIAPFVASILAVGLSGLYASNLLQSRMDVSNTILQSLTGFKEVYGGMTSFLSNTNDDTRAALHRQLAEQANFLRATEDGNSAEIKDAIDRTKNIDKQVDELWTSHNQEQALRAGMSADLGTITRELNGLLANATNTRSTLQTDEAKAKLLLREADKLNRGANVIATVVTDFNKATAPEDKTAVVKAAIGTLESTVKELVAIATVDQKMIFEQMADGVAQIRGQLDIGIVNDSTVGTIDRVVNLMRPATIRLQGFASVKSRQATEVFGKLDQPIEQATAFLATARQIADDAKNLELEMAGYVASPNKASLEKFRDAAFRLNVSTGEMTVDTKMSEATRNSAKAIDALATKLDASATALLAISQQRKVAFSMAEEEIRSVWASLTAFAEKQRTAADTERSKANDISLSAMVIGVLVAIFAGIGLVMTFKGPILGIVSAMKRLAKGEIDIPLNGKNRHDEIGDMARALEVFKENAEERIRLEAATQEQRASAEAQRHSNDSERKELDRQIQFAVSALAGGLERLSAGDISTTIDTPFNDRLEQLRIDFNRSMLRLRETIGGIRENVGAIRDNAQQMSTSSVDLSRRTERQAASLEETAAAVDEVNSNMRNAVDRAREANTIVDKTRRNTEDSLVIVRNAVSAMQRIEKASQTIGNITEVIDSISFQTNLLALNAGVEAARAGEAGKGFAVVAHEVRELAQRSAAAAKEIRELIAVSTKEVAAGSSLVTQTGDALAQIGTQIADVSAHVEQITQATQDQSVAMQQINSSVGEVDLLTQQNAAMVEETSAASEQLNEETDQLLSLLEQFRLATAQSTRRDQRVAA</sequence>
<evidence type="ECO:0000259" key="7">
    <source>
        <dbReference type="PROSITE" id="PS50111"/>
    </source>
</evidence>
<dbReference type="Pfam" id="PF00672">
    <property type="entry name" value="HAMP"/>
    <property type="match status" value="1"/>
</dbReference>
<dbReference type="AlphaFoldDB" id="A0A081CUW2"/>
<protein>
    <submittedName>
        <fullName evidence="9">Putative methyl-accepting chemotaxis protein</fullName>
    </submittedName>
</protein>
<comment type="subcellular location">
    <subcellularLocation>
        <location evidence="1">Membrane</location>
    </subcellularLocation>
</comment>
<evidence type="ECO:0000256" key="4">
    <source>
        <dbReference type="PROSITE-ProRule" id="PRU00284"/>
    </source>
</evidence>
<feature type="domain" description="HAMP" evidence="8">
    <location>
        <begin position="442"/>
        <end position="495"/>
    </location>
</feature>
<keyword evidence="6" id="KW-0812">Transmembrane</keyword>
<keyword evidence="6" id="KW-1133">Transmembrane helix</keyword>
<dbReference type="EMBL" id="BBJU01000012">
    <property type="protein sequence ID" value="GAK70458.1"/>
    <property type="molecule type" value="Genomic_DNA"/>
</dbReference>
<dbReference type="SUPFAM" id="SSF158472">
    <property type="entry name" value="HAMP domain-like"/>
    <property type="match status" value="1"/>
</dbReference>